<dbReference type="GO" id="GO:0008270">
    <property type="term" value="F:zinc ion binding"/>
    <property type="evidence" value="ECO:0007669"/>
    <property type="project" value="InterPro"/>
</dbReference>
<keyword evidence="3 7" id="KW-0547">Nucleotide-binding</keyword>
<evidence type="ECO:0000256" key="2">
    <source>
        <dbReference type="ARBA" id="ARBA00022598"/>
    </source>
</evidence>
<comment type="similarity">
    <text evidence="1 7">Belongs to the class-I aminoacyl-tRNA synthetase family. Glutamate--tRNA ligase type 1 subfamily.</text>
</comment>
<keyword evidence="4 7" id="KW-0067">ATP-binding</keyword>
<dbReference type="EC" id="6.1.1.17" evidence="7"/>
<dbReference type="SUPFAM" id="SSF52374">
    <property type="entry name" value="Nucleotidylyl transferase"/>
    <property type="match status" value="1"/>
</dbReference>
<dbReference type="PRINTS" id="PR00987">
    <property type="entry name" value="TRNASYNTHGLU"/>
</dbReference>
<dbReference type="AlphaFoldDB" id="A0A2H0USK4"/>
<sequence length="509" mass="57554">MTPSKPPRVRFAPSPTGNLHIGGARTALFNWLYARKHEGVFVVRVEDTDKERSLPEYEENILENLEWLGIDWDEGPQLTKNLELKTENELGKFGPYRQSERSEIYEKYAKKLIEEKHAYWCFCTKEEIEAMRQSQMTQGQPPKYSGRCRGVPTSEAEKRMSDGESAVLRFKMPEAKVSVNDMIRGKTVFDLSLSGDIVIARSLDDPLYNFAVVIDDSEMQITHVIRGEEHFSNTAKQVALIEALGFHVPHYAHMPLILNPDKTKMSKRFSDTAVSEYKKDGYLPEALFNFLALLGWHPSAEQSADENGEEREIFTKDELVKLFEIERVQKAGAVFNGQKLDWMNAQYIKSLSQKDLLVAIKNVSTIPDGLSESQIDRLLSFSMERMKKLTDFIELSDFFFELPDYEPKMLIWQDAPASVVAETLESVEKIISNVSDDSFNANRLLEVLSEISDRVGRGAVLWPLRVALSGKEASPGPFEIMDVLGKNETLSRIGVAIKKLGSIGGDLGL</sequence>
<evidence type="ECO:0000313" key="11">
    <source>
        <dbReference type="EMBL" id="PIR89371.1"/>
    </source>
</evidence>
<protein>
    <recommendedName>
        <fullName evidence="7">Glutamate--tRNA ligase</fullName>
        <ecNumber evidence="7">6.1.1.17</ecNumber>
    </recommendedName>
    <alternativeName>
        <fullName evidence="7">Glutamyl-tRNA synthetase</fullName>
        <shortName evidence="7">GluRS</shortName>
    </alternativeName>
</protein>
<dbReference type="PANTHER" id="PTHR43311:SF2">
    <property type="entry name" value="GLUTAMATE--TRNA LIGASE, MITOCHONDRIAL-RELATED"/>
    <property type="match status" value="1"/>
</dbReference>
<evidence type="ECO:0000259" key="9">
    <source>
        <dbReference type="Pfam" id="PF00749"/>
    </source>
</evidence>
<dbReference type="GO" id="GO:0005829">
    <property type="term" value="C:cytosol"/>
    <property type="evidence" value="ECO:0007669"/>
    <property type="project" value="TreeGrafter"/>
</dbReference>
<comment type="caution">
    <text evidence="7">Lacks conserved residue(s) required for the propagation of feature annotation.</text>
</comment>
<dbReference type="GO" id="GO:0006424">
    <property type="term" value="P:glutamyl-tRNA aminoacylation"/>
    <property type="evidence" value="ECO:0007669"/>
    <property type="project" value="UniProtKB-UniRule"/>
</dbReference>
<feature type="short sequence motif" description="'HIGH' region" evidence="7">
    <location>
        <begin position="13"/>
        <end position="23"/>
    </location>
</feature>
<dbReference type="FunFam" id="3.40.50.620:FF:000045">
    <property type="entry name" value="Glutamate--tRNA ligase, mitochondrial"/>
    <property type="match status" value="1"/>
</dbReference>
<evidence type="ECO:0000256" key="5">
    <source>
        <dbReference type="ARBA" id="ARBA00022917"/>
    </source>
</evidence>
<organism evidence="11 12">
    <name type="scientific">Candidatus Harrisonbacteria bacterium CG10_big_fil_rev_8_21_14_0_10_40_38</name>
    <dbReference type="NCBI Taxonomy" id="1974583"/>
    <lineage>
        <taxon>Bacteria</taxon>
        <taxon>Candidatus Harrisoniibacteriota</taxon>
    </lineage>
</organism>
<dbReference type="SUPFAM" id="SSF48163">
    <property type="entry name" value="An anticodon-binding domain of class I aminoacyl-tRNA synthetases"/>
    <property type="match status" value="1"/>
</dbReference>
<dbReference type="InterPro" id="IPR008925">
    <property type="entry name" value="aa_tRNA-synth_I_cd-bd_sf"/>
</dbReference>
<dbReference type="InterPro" id="IPR049940">
    <property type="entry name" value="GluQ/Sye"/>
</dbReference>
<dbReference type="PANTHER" id="PTHR43311">
    <property type="entry name" value="GLUTAMATE--TRNA LIGASE"/>
    <property type="match status" value="1"/>
</dbReference>
<accession>A0A2H0USK4</accession>
<dbReference type="Proteomes" id="UP000231157">
    <property type="component" value="Unassembled WGS sequence"/>
</dbReference>
<dbReference type="EMBL" id="PFAZ01000001">
    <property type="protein sequence ID" value="PIR89371.1"/>
    <property type="molecule type" value="Genomic_DNA"/>
</dbReference>
<feature type="binding site" evidence="7">
    <location>
        <position position="267"/>
    </location>
    <ligand>
        <name>ATP</name>
        <dbReference type="ChEBI" id="CHEBI:30616"/>
    </ligand>
</feature>
<dbReference type="GO" id="GO:0000049">
    <property type="term" value="F:tRNA binding"/>
    <property type="evidence" value="ECO:0007669"/>
    <property type="project" value="InterPro"/>
</dbReference>
<feature type="domain" description="Glutamyl/glutaminyl-tRNA synthetase class Ib catalytic" evidence="9">
    <location>
        <begin position="8"/>
        <end position="342"/>
    </location>
</feature>
<dbReference type="PROSITE" id="PS00178">
    <property type="entry name" value="AA_TRNA_LIGASE_I"/>
    <property type="match status" value="1"/>
</dbReference>
<dbReference type="InterPro" id="IPR045462">
    <property type="entry name" value="aa-tRNA-synth_I_cd-bd"/>
</dbReference>
<dbReference type="NCBIfam" id="TIGR00464">
    <property type="entry name" value="gltX_bact"/>
    <property type="match status" value="1"/>
</dbReference>
<evidence type="ECO:0000256" key="4">
    <source>
        <dbReference type="ARBA" id="ARBA00022840"/>
    </source>
</evidence>
<dbReference type="GO" id="GO:0004818">
    <property type="term" value="F:glutamate-tRNA ligase activity"/>
    <property type="evidence" value="ECO:0007669"/>
    <property type="project" value="UniProtKB-UniRule"/>
</dbReference>
<dbReference type="InterPro" id="IPR033910">
    <property type="entry name" value="GluRS_core"/>
</dbReference>
<comment type="subcellular location">
    <subcellularLocation>
        <location evidence="7">Cytoplasm</location>
    </subcellularLocation>
</comment>
<dbReference type="Pfam" id="PF19269">
    <property type="entry name" value="Anticodon_2"/>
    <property type="match status" value="1"/>
</dbReference>
<evidence type="ECO:0000259" key="10">
    <source>
        <dbReference type="Pfam" id="PF19269"/>
    </source>
</evidence>
<reference evidence="12" key="1">
    <citation type="submission" date="2017-09" db="EMBL/GenBank/DDBJ databases">
        <title>Depth-based differentiation of microbial function through sediment-hosted aquifers and enrichment of novel symbionts in the deep terrestrial subsurface.</title>
        <authorList>
            <person name="Probst A.J."/>
            <person name="Ladd B."/>
            <person name="Jarett J.K."/>
            <person name="Geller-Mcgrath D.E."/>
            <person name="Sieber C.M.K."/>
            <person name="Emerson J.B."/>
            <person name="Anantharaman K."/>
            <person name="Thomas B.C."/>
            <person name="Malmstrom R."/>
            <person name="Stieglmeier M."/>
            <person name="Klingl A."/>
            <person name="Woyke T."/>
            <person name="Ryan C.M."/>
            <person name="Banfield J.F."/>
        </authorList>
    </citation>
    <scope>NUCLEOTIDE SEQUENCE [LARGE SCALE GENOMIC DNA]</scope>
</reference>
<comment type="function">
    <text evidence="7">Catalyzes the attachment of glutamate to tRNA(Glu) in a two-step reaction: glutamate is first activated by ATP to form Glu-AMP and then transferred to the acceptor end of tRNA(Glu).</text>
</comment>
<evidence type="ECO:0000256" key="3">
    <source>
        <dbReference type="ARBA" id="ARBA00022741"/>
    </source>
</evidence>
<dbReference type="HAMAP" id="MF_00022">
    <property type="entry name" value="Glu_tRNA_synth_type1"/>
    <property type="match status" value="1"/>
</dbReference>
<comment type="subunit">
    <text evidence="7">Monomer.</text>
</comment>
<dbReference type="InterPro" id="IPR001412">
    <property type="entry name" value="aa-tRNA-synth_I_CS"/>
</dbReference>
<dbReference type="InterPro" id="IPR014729">
    <property type="entry name" value="Rossmann-like_a/b/a_fold"/>
</dbReference>
<dbReference type="Pfam" id="PF00749">
    <property type="entry name" value="tRNA-synt_1c"/>
    <property type="match status" value="1"/>
</dbReference>
<dbReference type="Gene3D" id="1.10.10.350">
    <property type="match status" value="1"/>
</dbReference>
<evidence type="ECO:0000256" key="7">
    <source>
        <dbReference type="HAMAP-Rule" id="MF_00022"/>
    </source>
</evidence>
<feature type="domain" description="Aminoacyl-tRNA synthetase class I anticodon-binding" evidence="10">
    <location>
        <begin position="368"/>
        <end position="497"/>
    </location>
</feature>
<name>A0A2H0USK4_9BACT</name>
<dbReference type="InterPro" id="IPR000924">
    <property type="entry name" value="Glu/Gln-tRNA-synth"/>
</dbReference>
<evidence type="ECO:0000256" key="8">
    <source>
        <dbReference type="SAM" id="MobiDB-lite"/>
    </source>
</evidence>
<dbReference type="GO" id="GO:0005524">
    <property type="term" value="F:ATP binding"/>
    <property type="evidence" value="ECO:0007669"/>
    <property type="project" value="UniProtKB-UniRule"/>
</dbReference>
<feature type="short sequence motif" description="'KMSKS' region" evidence="7">
    <location>
        <begin position="264"/>
        <end position="268"/>
    </location>
</feature>
<keyword evidence="6 7" id="KW-0030">Aminoacyl-tRNA synthetase</keyword>
<keyword evidence="7" id="KW-0963">Cytoplasm</keyword>
<dbReference type="InterPro" id="IPR020058">
    <property type="entry name" value="Glu/Gln-tRNA-synth_Ib_cat-dom"/>
</dbReference>
<gene>
    <name evidence="7" type="primary">gltX</name>
    <name evidence="11" type="ORF">COU07_00530</name>
</gene>
<evidence type="ECO:0000256" key="1">
    <source>
        <dbReference type="ARBA" id="ARBA00007894"/>
    </source>
</evidence>
<evidence type="ECO:0000313" key="12">
    <source>
        <dbReference type="Proteomes" id="UP000231157"/>
    </source>
</evidence>
<dbReference type="CDD" id="cd00808">
    <property type="entry name" value="GluRS_core"/>
    <property type="match status" value="1"/>
</dbReference>
<proteinExistence type="inferred from homology"/>
<keyword evidence="2 7" id="KW-0436">Ligase</keyword>
<dbReference type="Gene3D" id="3.40.50.620">
    <property type="entry name" value="HUPs"/>
    <property type="match status" value="1"/>
</dbReference>
<keyword evidence="5 7" id="KW-0648">Protein biosynthesis</keyword>
<dbReference type="InterPro" id="IPR020751">
    <property type="entry name" value="aa-tRNA-synth_I_codon-bd_sub2"/>
</dbReference>
<feature type="region of interest" description="Disordered" evidence="8">
    <location>
        <begin position="135"/>
        <end position="158"/>
    </location>
</feature>
<comment type="caution">
    <text evidence="11">The sequence shown here is derived from an EMBL/GenBank/DDBJ whole genome shotgun (WGS) entry which is preliminary data.</text>
</comment>
<comment type="catalytic activity">
    <reaction evidence="7">
        <text>tRNA(Glu) + L-glutamate + ATP = L-glutamyl-tRNA(Glu) + AMP + diphosphate</text>
        <dbReference type="Rhea" id="RHEA:23540"/>
        <dbReference type="Rhea" id="RHEA-COMP:9663"/>
        <dbReference type="Rhea" id="RHEA-COMP:9680"/>
        <dbReference type="ChEBI" id="CHEBI:29985"/>
        <dbReference type="ChEBI" id="CHEBI:30616"/>
        <dbReference type="ChEBI" id="CHEBI:33019"/>
        <dbReference type="ChEBI" id="CHEBI:78442"/>
        <dbReference type="ChEBI" id="CHEBI:78520"/>
        <dbReference type="ChEBI" id="CHEBI:456215"/>
        <dbReference type="EC" id="6.1.1.17"/>
    </reaction>
</comment>
<evidence type="ECO:0000256" key="6">
    <source>
        <dbReference type="ARBA" id="ARBA00023146"/>
    </source>
</evidence>
<dbReference type="InterPro" id="IPR004527">
    <property type="entry name" value="Glu-tRNA-ligase_bac/mito"/>
</dbReference>